<keyword evidence="2" id="KW-1185">Reference proteome</keyword>
<dbReference type="AlphaFoldDB" id="A0A7J7XV00"/>
<protein>
    <submittedName>
        <fullName evidence="1">Uncharacterized protein</fullName>
    </submittedName>
</protein>
<dbReference type="Proteomes" id="UP000558488">
    <property type="component" value="Unassembled WGS sequence"/>
</dbReference>
<gene>
    <name evidence="1" type="ORF">mPipKuh1_010516</name>
</gene>
<accession>A0A7J7XV00</accession>
<sequence>MSSYRHNMLDKVVTDFLVFAPSMTKHLRNSIILSRRHLELSHQVEVGMLGSCCSIIPHPLPLGRLGEKHKGEQYKSPSMWASPYDAPQKWNVLAPSLNKANSVGETLTTSLFPALTMRFPLVPSEHTRIKAVMPEEAPSEARSDFFRTFRALLSENMV</sequence>
<evidence type="ECO:0000313" key="2">
    <source>
        <dbReference type="Proteomes" id="UP000558488"/>
    </source>
</evidence>
<dbReference type="EMBL" id="JACAGB010000007">
    <property type="protein sequence ID" value="KAF6353603.1"/>
    <property type="molecule type" value="Genomic_DNA"/>
</dbReference>
<name>A0A7J7XV00_PIPKU</name>
<reference evidence="1 2" key="1">
    <citation type="journal article" date="2020" name="Nature">
        <title>Six reference-quality genomes reveal evolution of bat adaptations.</title>
        <authorList>
            <person name="Jebb D."/>
            <person name="Huang Z."/>
            <person name="Pippel M."/>
            <person name="Hughes G.M."/>
            <person name="Lavrichenko K."/>
            <person name="Devanna P."/>
            <person name="Winkler S."/>
            <person name="Jermiin L.S."/>
            <person name="Skirmuntt E.C."/>
            <person name="Katzourakis A."/>
            <person name="Burkitt-Gray L."/>
            <person name="Ray D.A."/>
            <person name="Sullivan K.A.M."/>
            <person name="Roscito J.G."/>
            <person name="Kirilenko B.M."/>
            <person name="Davalos L.M."/>
            <person name="Corthals A.P."/>
            <person name="Power M.L."/>
            <person name="Jones G."/>
            <person name="Ransome R.D."/>
            <person name="Dechmann D.K.N."/>
            <person name="Locatelli A.G."/>
            <person name="Puechmaille S.J."/>
            <person name="Fedrigo O."/>
            <person name="Jarvis E.D."/>
            <person name="Hiller M."/>
            <person name="Vernes S.C."/>
            <person name="Myers E.W."/>
            <person name="Teeling E.C."/>
        </authorList>
    </citation>
    <scope>NUCLEOTIDE SEQUENCE [LARGE SCALE GENOMIC DNA]</scope>
    <source>
        <strain evidence="1">MPipKuh1</strain>
        <tissue evidence="1">Flight muscle</tissue>
    </source>
</reference>
<evidence type="ECO:0000313" key="1">
    <source>
        <dbReference type="EMBL" id="KAF6353603.1"/>
    </source>
</evidence>
<organism evidence="1 2">
    <name type="scientific">Pipistrellus kuhlii</name>
    <name type="common">Kuhl's pipistrelle</name>
    <dbReference type="NCBI Taxonomy" id="59472"/>
    <lineage>
        <taxon>Eukaryota</taxon>
        <taxon>Metazoa</taxon>
        <taxon>Chordata</taxon>
        <taxon>Craniata</taxon>
        <taxon>Vertebrata</taxon>
        <taxon>Euteleostomi</taxon>
        <taxon>Mammalia</taxon>
        <taxon>Eutheria</taxon>
        <taxon>Laurasiatheria</taxon>
        <taxon>Chiroptera</taxon>
        <taxon>Yangochiroptera</taxon>
        <taxon>Vespertilionidae</taxon>
        <taxon>Pipistrellus</taxon>
    </lineage>
</organism>
<proteinExistence type="predicted"/>
<comment type="caution">
    <text evidence="1">The sequence shown here is derived from an EMBL/GenBank/DDBJ whole genome shotgun (WGS) entry which is preliminary data.</text>
</comment>